<reference evidence="13" key="1">
    <citation type="submission" date="2018-05" db="EMBL/GenBank/DDBJ databases">
        <title>Genome Sequencing of selected type strains of the family Eggerthellaceae.</title>
        <authorList>
            <person name="Danylec N."/>
            <person name="Stoll D.A."/>
            <person name="Doetsch A."/>
            <person name="Huch M."/>
        </authorList>
    </citation>
    <scope>NUCLEOTIDE SEQUENCE [LARGE SCALE GENOMIC DNA]</scope>
    <source>
        <strain evidence="13">DSM 24851</strain>
    </source>
</reference>
<dbReference type="GO" id="GO:0016020">
    <property type="term" value="C:membrane"/>
    <property type="evidence" value="ECO:0007669"/>
    <property type="project" value="InterPro"/>
</dbReference>
<proteinExistence type="inferred from homology"/>
<evidence type="ECO:0000256" key="4">
    <source>
        <dbReference type="ARBA" id="ARBA00013137"/>
    </source>
</evidence>
<dbReference type="AlphaFoldDB" id="A0A3N0B4J5"/>
<comment type="cofactor">
    <cofactor evidence="2">
        <name>FAD</name>
        <dbReference type="ChEBI" id="CHEBI:57692"/>
    </cofactor>
</comment>
<evidence type="ECO:0000256" key="1">
    <source>
        <dbReference type="ARBA" id="ARBA00001917"/>
    </source>
</evidence>
<dbReference type="Gene3D" id="3.50.50.60">
    <property type="entry name" value="FAD/NAD(P)-binding domain"/>
    <property type="match status" value="1"/>
</dbReference>
<evidence type="ECO:0000256" key="8">
    <source>
        <dbReference type="ARBA" id="ARBA00023002"/>
    </source>
</evidence>
<keyword evidence="13" id="KW-1185">Reference proteome</keyword>
<evidence type="ECO:0000256" key="9">
    <source>
        <dbReference type="ARBA" id="ARBA00049922"/>
    </source>
</evidence>
<comment type="similarity">
    <text evidence="3">Belongs to the FAD-dependent oxidoreductase 2 family. FRD/SDH subfamily.</text>
</comment>
<keyword evidence="7" id="KW-0274">FAD</keyword>
<accession>A0A3N0B4J5</accession>
<dbReference type="InterPro" id="IPR036188">
    <property type="entry name" value="FAD/NAD-bd_sf"/>
</dbReference>
<dbReference type="Gene3D" id="3.90.1010.20">
    <property type="match status" value="1"/>
</dbReference>
<protein>
    <recommendedName>
        <fullName evidence="5">Urocanate reductase</fullName>
        <ecNumber evidence="4">1.3.99.33</ecNumber>
    </recommendedName>
</protein>
<dbReference type="PANTHER" id="PTHR43400">
    <property type="entry name" value="FUMARATE REDUCTASE"/>
    <property type="match status" value="1"/>
</dbReference>
<dbReference type="SUPFAM" id="SSF51905">
    <property type="entry name" value="FAD/NAD(P)-binding domain"/>
    <property type="match status" value="1"/>
</dbReference>
<dbReference type="EC" id="1.3.99.33" evidence="4"/>
<dbReference type="Proteomes" id="UP000269591">
    <property type="component" value="Unassembled WGS sequence"/>
</dbReference>
<feature type="compositionally biased region" description="Polar residues" evidence="10">
    <location>
        <begin position="544"/>
        <end position="561"/>
    </location>
</feature>
<feature type="domain" description="FMN-binding" evidence="11">
    <location>
        <begin position="578"/>
        <end position="653"/>
    </location>
</feature>
<keyword evidence="6" id="KW-0285">Flavoprotein</keyword>
<organism evidence="12 13">
    <name type="scientific">Slackia equolifaciens</name>
    <dbReference type="NCBI Taxonomy" id="498718"/>
    <lineage>
        <taxon>Bacteria</taxon>
        <taxon>Bacillati</taxon>
        <taxon>Actinomycetota</taxon>
        <taxon>Coriobacteriia</taxon>
        <taxon>Eggerthellales</taxon>
        <taxon>Eggerthellaceae</taxon>
        <taxon>Slackia</taxon>
    </lineage>
</organism>
<dbReference type="SUPFAM" id="SSF56425">
    <property type="entry name" value="Succinate dehydrogenase/fumarate reductase flavoprotein, catalytic domain"/>
    <property type="match status" value="1"/>
</dbReference>
<dbReference type="Pfam" id="PF04205">
    <property type="entry name" value="FMN_bind"/>
    <property type="match status" value="1"/>
</dbReference>
<dbReference type="EMBL" id="QIBX01000001">
    <property type="protein sequence ID" value="RNL42035.1"/>
    <property type="molecule type" value="Genomic_DNA"/>
</dbReference>
<gene>
    <name evidence="12" type="ORF">DMP06_01090</name>
</gene>
<sequence length="655" mass="69746">MDITRRNFLGIAGATGIAAAAAGAGLVGCAPASQSSSSNSESQEGSSQSVTRNVVATYTCDICICGAGNSGLSAAVEAAQQGLGVVVLEKHGGTGGGGIGTEGVFAVNSTMQQEAGIQIEPAEIISTEMNYSHNRANGLKWLDLVQASGENITWLKECGVNFTGVVDDYHGGQFETFHWFGENRAHDDFSPAMTQTAKDAGVQFLMNCPATDLIQDESGAITGVYAQKLNGDYVQVNAKAVVLATGGFANNDEYLQEGGFSDTTNVKRFLYGYDGDGVRMAMEAGGASNIPRMSGLMQLTVSGAPGGEYGTFGRGDGLVVAGHNAASMWINEDGERFCAESAGVENWMADMIPSLMHQKLYSIYDAKIFKDAYDGMIAPRIDWEATQEELQQRIDENPYNDFFSADTLEELAQKACDALELDYDTVIESINTYNDMCDAGDDAYFGKPAEYMQKLENPPFYFCYMPQACMVTFGGIRTNRKMEVVDKTGKAIPGLYSAGVDSADLWPNIYTINVPGGTNANNINSGRFASKFAAEYIGTEKVGSVSSEGDTSESVPDTSWSMPEGELKDGTYTDTQFGMFSDITVTVTISGGKITEITQENELETSYVGVAAMENTLIPAVIEAQTPAVDTVAGATRTSDAFRTAVQNCCEQAAS</sequence>
<feature type="region of interest" description="Disordered" evidence="10">
    <location>
        <begin position="544"/>
        <end position="565"/>
    </location>
</feature>
<comment type="cofactor">
    <cofactor evidence="1">
        <name>FMN</name>
        <dbReference type="ChEBI" id="CHEBI:58210"/>
    </cofactor>
</comment>
<dbReference type="RefSeq" id="WP_123207894.1">
    <property type="nucleotide sequence ID" value="NZ_JBHTHO010000011.1"/>
</dbReference>
<evidence type="ECO:0000259" key="11">
    <source>
        <dbReference type="SMART" id="SM00900"/>
    </source>
</evidence>
<dbReference type="InterPro" id="IPR050315">
    <property type="entry name" value="FAD-oxidoreductase_2"/>
</dbReference>
<dbReference type="OrthoDB" id="3172591at2"/>
<comment type="caution">
    <text evidence="12">The sequence shown here is derived from an EMBL/GenBank/DDBJ whole genome shotgun (WGS) entry which is preliminary data.</text>
</comment>
<evidence type="ECO:0000256" key="2">
    <source>
        <dbReference type="ARBA" id="ARBA00001974"/>
    </source>
</evidence>
<dbReference type="PROSITE" id="PS51318">
    <property type="entry name" value="TAT"/>
    <property type="match status" value="1"/>
</dbReference>
<name>A0A3N0B4J5_9ACTN</name>
<keyword evidence="8" id="KW-0560">Oxidoreductase</keyword>
<evidence type="ECO:0000313" key="13">
    <source>
        <dbReference type="Proteomes" id="UP000269591"/>
    </source>
</evidence>
<dbReference type="PANTHER" id="PTHR43400:SF7">
    <property type="entry name" value="FAD-DEPENDENT OXIDOREDUCTASE 2 FAD BINDING DOMAIN-CONTAINING PROTEIN"/>
    <property type="match status" value="1"/>
</dbReference>
<evidence type="ECO:0000256" key="7">
    <source>
        <dbReference type="ARBA" id="ARBA00022827"/>
    </source>
</evidence>
<dbReference type="PROSITE" id="PS51257">
    <property type="entry name" value="PROKAR_LIPOPROTEIN"/>
    <property type="match status" value="1"/>
</dbReference>
<dbReference type="InterPro" id="IPR003953">
    <property type="entry name" value="FAD-dep_OxRdtase_2_FAD-bd"/>
</dbReference>
<dbReference type="GO" id="GO:0033765">
    <property type="term" value="F:steroid dehydrogenase activity, acting on the CH-CH group of donors"/>
    <property type="evidence" value="ECO:0007669"/>
    <property type="project" value="UniProtKB-ARBA"/>
</dbReference>
<evidence type="ECO:0000256" key="10">
    <source>
        <dbReference type="SAM" id="MobiDB-lite"/>
    </source>
</evidence>
<evidence type="ECO:0000256" key="5">
    <source>
        <dbReference type="ARBA" id="ARBA00015872"/>
    </source>
</evidence>
<dbReference type="Pfam" id="PF00890">
    <property type="entry name" value="FAD_binding_2"/>
    <property type="match status" value="1"/>
</dbReference>
<evidence type="ECO:0000313" key="12">
    <source>
        <dbReference type="EMBL" id="RNL42035.1"/>
    </source>
</evidence>
<dbReference type="InterPro" id="IPR027477">
    <property type="entry name" value="Succ_DH/fumarate_Rdtase_cat_sf"/>
</dbReference>
<evidence type="ECO:0000256" key="6">
    <source>
        <dbReference type="ARBA" id="ARBA00022630"/>
    </source>
</evidence>
<evidence type="ECO:0000256" key="3">
    <source>
        <dbReference type="ARBA" id="ARBA00008040"/>
    </source>
</evidence>
<dbReference type="Gene3D" id="3.90.700.10">
    <property type="entry name" value="Succinate dehydrogenase/fumarate reductase flavoprotein, catalytic domain"/>
    <property type="match status" value="1"/>
</dbReference>
<dbReference type="GO" id="GO:0010181">
    <property type="term" value="F:FMN binding"/>
    <property type="evidence" value="ECO:0007669"/>
    <property type="project" value="InterPro"/>
</dbReference>
<dbReference type="InterPro" id="IPR007329">
    <property type="entry name" value="FMN-bd"/>
</dbReference>
<comment type="catalytic activity">
    <reaction evidence="9">
        <text>dihydrourocanate + A = urocanate + AH2</text>
        <dbReference type="Rhea" id="RHEA:36059"/>
        <dbReference type="ChEBI" id="CHEBI:13193"/>
        <dbReference type="ChEBI" id="CHEBI:17499"/>
        <dbReference type="ChEBI" id="CHEBI:27247"/>
        <dbReference type="ChEBI" id="CHEBI:72991"/>
        <dbReference type="EC" id="1.3.99.33"/>
    </reaction>
</comment>
<dbReference type="InterPro" id="IPR006311">
    <property type="entry name" value="TAT_signal"/>
</dbReference>
<dbReference type="SMART" id="SM00900">
    <property type="entry name" value="FMN_bind"/>
    <property type="match status" value="1"/>
</dbReference>